<dbReference type="EMBL" id="CP065668">
    <property type="protein sequence ID" value="QPS07345.1"/>
    <property type="molecule type" value="Genomic_DNA"/>
</dbReference>
<evidence type="ECO:0000313" key="5">
    <source>
        <dbReference type="Proteomes" id="UP000594778"/>
    </source>
</evidence>
<dbReference type="AlphaFoldDB" id="A0A7T2VY59"/>
<evidence type="ECO:0000256" key="1">
    <source>
        <dbReference type="ARBA" id="ARBA00007613"/>
    </source>
</evidence>
<dbReference type="Proteomes" id="UP000594778">
    <property type="component" value="Chromosome"/>
</dbReference>
<name>A0A7T2VY59_DELAC</name>
<protein>
    <submittedName>
        <fullName evidence="4">Efflux transporter outer membrane subunit</fullName>
    </submittedName>
</protein>
<sequence>MSLHFFPRALCALAASLVLAGCSLAPVHQRPQAPIPTQWPRQDAAPVLSSSAATLDWNSFIADRQLRQLVDLAQAHNRDLRQTLLDVEAARALYQVQRADRLPGVGLQGGGTRQRLPGDMNATGQPQVQGNWQAGLGLAAFELDLFGRVRNLSEAALGEYLATEEAARAARISLGAEVVQAYLSRDGALRRLQLAQRTLQSREASLRLTAQRRQAGTATALDHQDALGLAAQARADVERSERELLQAGNALLLLTGVDDLSAQLSAQPAQAPVLLQELSAGTPSELLVHRPDIQAAEHRLRARSADIGAARAAFFPRISLTGFLGSSSADLSDLFRPGQRAWSFTPQVTLPLFDGGRNRAHLDLAVLRKDRAVAAYELAIQTAFREVADALAATDTLRREEAARLALRDSSRESLRLAQARYQAGVDDSLRYLDAQRSAFANESAYVDTVTQRQLALAQLFRVLGGSWTAPPPHSGPNTSGKAASRGMPP</sequence>
<dbReference type="GO" id="GO:0005886">
    <property type="term" value="C:plasma membrane"/>
    <property type="evidence" value="ECO:0007669"/>
    <property type="project" value="UniProtKB-SubCell"/>
</dbReference>
<reference evidence="4 5" key="1">
    <citation type="submission" date="2020-12" db="EMBL/GenBank/DDBJ databases">
        <title>FDA dAtabase for Regulatory Grade micrObial Sequences (FDA-ARGOS): Supporting development and validation of Infectious Disease Dx tests.</title>
        <authorList>
            <person name="Sproer C."/>
            <person name="Gronow S."/>
            <person name="Severitt S."/>
            <person name="Schroder I."/>
            <person name="Tallon L."/>
            <person name="Sadzewicz L."/>
            <person name="Zhao X."/>
            <person name="Boylan J."/>
            <person name="Ott S."/>
            <person name="Bowen H."/>
            <person name="Vavikolanu K."/>
            <person name="Mehta A."/>
            <person name="Aluvathingal J."/>
            <person name="Nadendla S."/>
            <person name="Lowell S."/>
            <person name="Myers T."/>
            <person name="Yan Y."/>
            <person name="Sichtig H."/>
        </authorList>
    </citation>
    <scope>NUCLEOTIDE SEQUENCE [LARGE SCALE GENOMIC DNA]</scope>
    <source>
        <strain evidence="4 5">FDAARGOS_909</strain>
    </source>
</reference>
<evidence type="ECO:0000256" key="2">
    <source>
        <dbReference type="RuleBase" id="RU362097"/>
    </source>
</evidence>
<feature type="chain" id="PRO_5033107394" evidence="2">
    <location>
        <begin position="21"/>
        <end position="490"/>
    </location>
</feature>
<feature type="signal peptide" evidence="2">
    <location>
        <begin position="1"/>
        <end position="20"/>
    </location>
</feature>
<accession>A0A7T2VY59</accession>
<dbReference type="PANTHER" id="PTHR30203:SF32">
    <property type="entry name" value="CATION EFFLUX SYSTEM PROTEIN CUSC"/>
    <property type="match status" value="1"/>
</dbReference>
<dbReference type="InterPro" id="IPR003423">
    <property type="entry name" value="OMP_efflux"/>
</dbReference>
<dbReference type="Gene3D" id="1.20.1600.10">
    <property type="entry name" value="Outer membrane efflux proteins (OEP)"/>
    <property type="match status" value="1"/>
</dbReference>
<dbReference type="Gene3D" id="2.20.200.10">
    <property type="entry name" value="Outer membrane efflux proteins (OEP)"/>
    <property type="match status" value="1"/>
</dbReference>
<dbReference type="SUPFAM" id="SSF56954">
    <property type="entry name" value="Outer membrane efflux proteins (OEP)"/>
    <property type="match status" value="1"/>
</dbReference>
<keyword evidence="2" id="KW-0732">Signal</keyword>
<dbReference type="InterPro" id="IPR010131">
    <property type="entry name" value="MdtP/NodT-like"/>
</dbReference>
<keyword evidence="2" id="KW-0564">Palmitate</keyword>
<dbReference type="RefSeq" id="WP_197954892.1">
    <property type="nucleotide sequence ID" value="NZ_CP065668.1"/>
</dbReference>
<feature type="region of interest" description="Disordered" evidence="3">
    <location>
        <begin position="468"/>
        <end position="490"/>
    </location>
</feature>
<evidence type="ECO:0000256" key="3">
    <source>
        <dbReference type="SAM" id="MobiDB-lite"/>
    </source>
</evidence>
<comment type="similarity">
    <text evidence="1 2">Belongs to the outer membrane factor (OMF) (TC 1.B.17) family.</text>
</comment>
<keyword evidence="2" id="KW-0472">Membrane</keyword>
<proteinExistence type="inferred from homology"/>
<gene>
    <name evidence="4" type="ORF">I6G66_24165</name>
</gene>
<comment type="subcellular location">
    <subcellularLocation>
        <location evidence="2">Cell membrane</location>
        <topology evidence="2">Lipid-anchor</topology>
    </subcellularLocation>
</comment>
<dbReference type="NCBIfam" id="TIGR01845">
    <property type="entry name" value="outer_NodT"/>
    <property type="match status" value="1"/>
</dbReference>
<evidence type="ECO:0000313" key="4">
    <source>
        <dbReference type="EMBL" id="QPS07345.1"/>
    </source>
</evidence>
<dbReference type="PANTHER" id="PTHR30203">
    <property type="entry name" value="OUTER MEMBRANE CATION EFFLUX PROTEIN"/>
    <property type="match status" value="1"/>
</dbReference>
<keyword evidence="2" id="KW-1134">Transmembrane beta strand</keyword>
<dbReference type="Pfam" id="PF02321">
    <property type="entry name" value="OEP"/>
    <property type="match status" value="2"/>
</dbReference>
<keyword evidence="2" id="KW-0449">Lipoprotein</keyword>
<keyword evidence="2" id="KW-0812">Transmembrane</keyword>
<dbReference type="GO" id="GO:0015562">
    <property type="term" value="F:efflux transmembrane transporter activity"/>
    <property type="evidence" value="ECO:0007669"/>
    <property type="project" value="InterPro"/>
</dbReference>
<organism evidence="4 5">
    <name type="scientific">Delftia acidovorans</name>
    <name type="common">Pseudomonas acidovorans</name>
    <name type="synonym">Comamonas acidovorans</name>
    <dbReference type="NCBI Taxonomy" id="80866"/>
    <lineage>
        <taxon>Bacteria</taxon>
        <taxon>Pseudomonadati</taxon>
        <taxon>Pseudomonadota</taxon>
        <taxon>Betaproteobacteria</taxon>
        <taxon>Burkholderiales</taxon>
        <taxon>Comamonadaceae</taxon>
        <taxon>Delftia</taxon>
    </lineage>
</organism>